<dbReference type="AlphaFoldDB" id="C9Y8X7"/>
<dbReference type="InterPro" id="IPR010992">
    <property type="entry name" value="IHF-like_DNA-bd_dom_sf"/>
</dbReference>
<evidence type="ECO:0000256" key="2">
    <source>
        <dbReference type="ARBA" id="ARBA00023125"/>
    </source>
</evidence>
<reference evidence="3" key="1">
    <citation type="journal article" date="2010" name="Nature">
        <title>The dynamic genome of Hydra.</title>
        <authorList>
            <person name="Chapman J.A."/>
            <person name="Kirkness E.F."/>
            <person name="Simakov O."/>
            <person name="Hampson S.E."/>
            <person name="Mitros T."/>
            <person name="Weinmaier T."/>
            <person name="Rattei T."/>
            <person name="Balasubramanian P.G."/>
            <person name="Borman J."/>
            <person name="Busam D."/>
            <person name="Disbennett K."/>
            <person name="Pfannkoch C."/>
            <person name="Sumin N."/>
            <person name="Sutton G."/>
            <person name="Viswanathan L."/>
            <person name="Walenz B."/>
            <person name="Goodstein D.M."/>
            <person name="Hellsten U."/>
            <person name="Kawashima T."/>
            <person name="Prochnik S.E."/>
            <person name="Putnam N.H."/>
            <person name="Shu S."/>
            <person name="Blumberg B."/>
            <person name="Dana C.E."/>
            <person name="Gee L."/>
            <person name="Kibler D.F."/>
            <person name="Law L."/>
            <person name="Lindgens D."/>
            <person name="Martinez D.E."/>
            <person name="Peng J."/>
            <person name="Wigge P.A."/>
            <person name="Bertulat B."/>
            <person name="Guder C."/>
            <person name="Nakamura Y."/>
            <person name="Ozbek S."/>
            <person name="Watanabe H."/>
            <person name="Khalturin K."/>
            <person name="Hemmrich G."/>
            <person name="Franke A."/>
            <person name="Augustin R."/>
            <person name="Fraune S."/>
            <person name="Hayakawa E."/>
            <person name="Hayakawa S."/>
            <person name="Hirose M."/>
            <person name="Hwang J."/>
            <person name="Ikeo K."/>
            <person name="Nishimiya-Fujisawa C."/>
            <person name="Ogura A."/>
            <person name="Takahashi T."/>
            <person name="Steinmetz P.R."/>
            <person name="Zhang X."/>
            <person name="Aufschnaiter R."/>
            <person name="Eder M.K."/>
            <person name="Gorny A.K."/>
            <person name="Salvenmoser W."/>
            <person name="Heimberg A.M."/>
            <person name="Wheeler B.M."/>
            <person name="Peterson K.J."/>
            <person name="Boettger A."/>
            <person name="Tischler P."/>
            <person name="Wolf A."/>
            <person name="Gojobori T."/>
            <person name="Remington K.A."/>
            <person name="Strausberg R.L."/>
            <person name="Venter J."/>
            <person name="Technau U."/>
            <person name="Hobmayer B."/>
            <person name="Bosch T.C."/>
            <person name="Holstein T.W."/>
            <person name="Fujisawa T."/>
            <person name="Bode H.R."/>
            <person name="David C.N."/>
            <person name="Rokhsar D.S."/>
            <person name="Steele R.E."/>
        </authorList>
    </citation>
    <scope>NUCLEOTIDE SEQUENCE</scope>
</reference>
<proteinExistence type="inferred from homology"/>
<keyword evidence="2" id="KW-0238">DNA-binding</keyword>
<dbReference type="GO" id="GO:0030527">
    <property type="term" value="F:structural constituent of chromatin"/>
    <property type="evidence" value="ECO:0007669"/>
    <property type="project" value="InterPro"/>
</dbReference>
<protein>
    <submittedName>
        <fullName evidence="3">Uncharacterized protein</fullName>
    </submittedName>
</protein>
<evidence type="ECO:0000256" key="1">
    <source>
        <dbReference type="ARBA" id="ARBA00010529"/>
    </source>
</evidence>
<dbReference type="SUPFAM" id="SSF47729">
    <property type="entry name" value="IHF-like DNA-binding proteins"/>
    <property type="match status" value="1"/>
</dbReference>
<dbReference type="Pfam" id="PF00216">
    <property type="entry name" value="Bac_DNA_binding"/>
    <property type="match status" value="1"/>
</dbReference>
<evidence type="ECO:0000313" key="3">
    <source>
        <dbReference type="EMBL" id="CBA28137.1"/>
    </source>
</evidence>
<dbReference type="InterPro" id="IPR000119">
    <property type="entry name" value="Hist_DNA-bd"/>
</dbReference>
<sequence>MTDALKKGRRIEVRKFGILQTKVRSAVVYRNSRTGEKLQKRQSKVVHFKEGKNLRMQLLISCSNL</sequence>
<dbReference type="EMBL" id="FN543104">
    <property type="protein sequence ID" value="CBA28137.1"/>
    <property type="molecule type" value="Genomic_DNA"/>
</dbReference>
<comment type="similarity">
    <text evidence="1">Belongs to the bacterial histone-like protein family.</text>
</comment>
<accession>C9Y8X7</accession>
<dbReference type="GO" id="GO:0003677">
    <property type="term" value="F:DNA binding"/>
    <property type="evidence" value="ECO:0007669"/>
    <property type="project" value="UniProtKB-KW"/>
</dbReference>
<dbReference type="Gene3D" id="4.10.520.10">
    <property type="entry name" value="IHF-like DNA-binding proteins"/>
    <property type="match status" value="1"/>
</dbReference>
<gene>
    <name evidence="3" type="ORF">Csp_A05780</name>
</gene>
<name>C9Y8X7_CURXX</name>
<organism evidence="3">
    <name type="scientific">Curvibacter symbiont subsp. Hydra magnipapillata</name>
    <dbReference type="NCBI Taxonomy" id="667019"/>
    <lineage>
        <taxon>Bacteria</taxon>
        <taxon>Pseudomonadati</taxon>
        <taxon>Pseudomonadota</taxon>
        <taxon>Betaproteobacteria</taxon>
        <taxon>Burkholderiales</taxon>
        <taxon>Comamonadaceae</taxon>
        <taxon>Curvibacter</taxon>
    </lineage>
</organism>